<feature type="transmembrane region" description="Helical" evidence="1">
    <location>
        <begin position="60"/>
        <end position="81"/>
    </location>
</feature>
<evidence type="ECO:0000259" key="2">
    <source>
        <dbReference type="Pfam" id="PF00892"/>
    </source>
</evidence>
<keyword evidence="1" id="KW-1133">Transmembrane helix</keyword>
<feature type="domain" description="EamA" evidence="2">
    <location>
        <begin position="4"/>
        <end position="133"/>
    </location>
</feature>
<dbReference type="RefSeq" id="WP_255843342.1">
    <property type="nucleotide sequence ID" value="NZ_CP094358.1"/>
</dbReference>
<evidence type="ECO:0000256" key="1">
    <source>
        <dbReference type="SAM" id="Phobius"/>
    </source>
</evidence>
<dbReference type="Gene3D" id="1.10.3730.20">
    <property type="match status" value="1"/>
</dbReference>
<accession>A0A9E6ZYT4</accession>
<dbReference type="GO" id="GO:0016020">
    <property type="term" value="C:membrane"/>
    <property type="evidence" value="ECO:0007669"/>
    <property type="project" value="InterPro"/>
</dbReference>
<dbReference type="Proteomes" id="UP000831290">
    <property type="component" value="Chromosome"/>
</dbReference>
<keyword evidence="1" id="KW-0472">Membrane</keyword>
<evidence type="ECO:0000313" key="3">
    <source>
        <dbReference type="EMBL" id="UOB17692.1"/>
    </source>
</evidence>
<gene>
    <name evidence="3" type="ORF">MQE35_18365</name>
</gene>
<feature type="transmembrane region" description="Helical" evidence="1">
    <location>
        <begin position="211"/>
        <end position="229"/>
    </location>
</feature>
<reference evidence="3" key="1">
    <citation type="submission" date="2022-03" db="EMBL/GenBank/DDBJ databases">
        <title>Description of Abyssus ytuae gen. nov., sp. nov., a novel member of the family Flavobacteriaceae isolated from the sediment of Mariana Trench.</title>
        <authorList>
            <person name="Zhang J."/>
            <person name="Xu X."/>
        </authorList>
    </citation>
    <scope>NUCLEOTIDE SEQUENCE</scope>
    <source>
        <strain evidence="3">MT3330</strain>
    </source>
</reference>
<keyword evidence="1" id="KW-0812">Transmembrane</keyword>
<feature type="transmembrane region" description="Helical" evidence="1">
    <location>
        <begin position="88"/>
        <end position="110"/>
    </location>
</feature>
<feature type="transmembrane region" description="Helical" evidence="1">
    <location>
        <begin position="29"/>
        <end position="48"/>
    </location>
</feature>
<feature type="transmembrane region" description="Helical" evidence="1">
    <location>
        <begin position="116"/>
        <end position="134"/>
    </location>
</feature>
<feature type="transmembrane region" description="Helical" evidence="1">
    <location>
        <begin position="241"/>
        <end position="262"/>
    </location>
</feature>
<feature type="transmembrane region" description="Helical" evidence="1">
    <location>
        <begin position="146"/>
        <end position="166"/>
    </location>
</feature>
<dbReference type="EMBL" id="CP094358">
    <property type="protein sequence ID" value="UOB17692.1"/>
    <property type="molecule type" value="Genomic_DNA"/>
</dbReference>
<keyword evidence="4" id="KW-1185">Reference proteome</keyword>
<dbReference type="KEGG" id="fbm:MQE35_18365"/>
<sequence>MTSLIFSVLLSTLLFVIFKLFAKYNINVLQAIVVNYIVACVFGLILYPESYSISDIPARPWFMGAFLLGFLFISVFNIMAATSQKNGLSVASVAGKMSVVIPIIFGVIIYSEQLGIIKIAGIILALIAVYLVSVKEGGIHIKKNQLIYPVLLFLGSGIIDTSLKYFETNYVGKNEIPLFSATIFAFAAIAGIIILAYKVFVKNELITLKNILGGICLGIFNYYSIYYLIKALRSDSLNSAAVFTINNVAIVMLTTIVGILLFREKLIPKNWVGIFIAVISIVLVAFS</sequence>
<dbReference type="InterPro" id="IPR000620">
    <property type="entry name" value="EamA_dom"/>
</dbReference>
<dbReference type="InterPro" id="IPR037185">
    <property type="entry name" value="EmrE-like"/>
</dbReference>
<feature type="transmembrane region" description="Helical" evidence="1">
    <location>
        <begin position="6"/>
        <end position="22"/>
    </location>
</feature>
<feature type="transmembrane region" description="Helical" evidence="1">
    <location>
        <begin position="269"/>
        <end position="286"/>
    </location>
</feature>
<dbReference type="AlphaFoldDB" id="A0A9E6ZYT4"/>
<name>A0A9E6ZYT4_9FLAO</name>
<dbReference type="SUPFAM" id="SSF103481">
    <property type="entry name" value="Multidrug resistance efflux transporter EmrE"/>
    <property type="match status" value="2"/>
</dbReference>
<evidence type="ECO:0000313" key="4">
    <source>
        <dbReference type="Proteomes" id="UP000831290"/>
    </source>
</evidence>
<dbReference type="Pfam" id="PF00892">
    <property type="entry name" value="EamA"/>
    <property type="match status" value="1"/>
</dbReference>
<proteinExistence type="predicted"/>
<protein>
    <submittedName>
        <fullName evidence="3">EamA family transporter</fullName>
    </submittedName>
</protein>
<organism evidence="3 4">
    <name type="scientific">Abyssalbus ytuae</name>
    <dbReference type="NCBI Taxonomy" id="2926907"/>
    <lineage>
        <taxon>Bacteria</taxon>
        <taxon>Pseudomonadati</taxon>
        <taxon>Bacteroidota</taxon>
        <taxon>Flavobacteriia</taxon>
        <taxon>Flavobacteriales</taxon>
        <taxon>Flavobacteriaceae</taxon>
        <taxon>Abyssalbus</taxon>
    </lineage>
</organism>
<feature type="transmembrane region" description="Helical" evidence="1">
    <location>
        <begin position="178"/>
        <end position="199"/>
    </location>
</feature>